<proteinExistence type="predicted"/>
<dbReference type="Proteomes" id="UP001385951">
    <property type="component" value="Unassembled WGS sequence"/>
</dbReference>
<reference evidence="1 2" key="1">
    <citation type="submission" date="2022-09" db="EMBL/GenBank/DDBJ databases">
        <authorList>
            <person name="Palmer J.M."/>
        </authorList>
    </citation>
    <scope>NUCLEOTIDE SEQUENCE [LARGE SCALE GENOMIC DNA]</scope>
    <source>
        <strain evidence="1 2">DSM 7382</strain>
    </source>
</reference>
<organism evidence="1 2">
    <name type="scientific">Cerrena zonata</name>
    <dbReference type="NCBI Taxonomy" id="2478898"/>
    <lineage>
        <taxon>Eukaryota</taxon>
        <taxon>Fungi</taxon>
        <taxon>Dikarya</taxon>
        <taxon>Basidiomycota</taxon>
        <taxon>Agaricomycotina</taxon>
        <taxon>Agaricomycetes</taxon>
        <taxon>Polyporales</taxon>
        <taxon>Cerrenaceae</taxon>
        <taxon>Cerrena</taxon>
    </lineage>
</organism>
<evidence type="ECO:0000313" key="1">
    <source>
        <dbReference type="EMBL" id="KAK7687551.1"/>
    </source>
</evidence>
<dbReference type="EMBL" id="JASBNA010000013">
    <property type="protein sequence ID" value="KAK7687551.1"/>
    <property type="molecule type" value="Genomic_DNA"/>
</dbReference>
<comment type="caution">
    <text evidence="1">The sequence shown here is derived from an EMBL/GenBank/DDBJ whole genome shotgun (WGS) entry which is preliminary data.</text>
</comment>
<sequence>MVAKFRSLNPNRGNLKLLLKMFTLLFQGLDKLCIAAGDIGISLIIQTKAPTHLHWMNKGY</sequence>
<name>A0AAW0G3P3_9APHY</name>
<gene>
    <name evidence="1" type="ORF">QCA50_009439</name>
</gene>
<keyword evidence="2" id="KW-1185">Reference proteome</keyword>
<accession>A0AAW0G3P3</accession>
<evidence type="ECO:0000313" key="2">
    <source>
        <dbReference type="Proteomes" id="UP001385951"/>
    </source>
</evidence>
<protein>
    <submittedName>
        <fullName evidence="1">Uncharacterized protein</fullName>
    </submittedName>
</protein>
<dbReference type="AlphaFoldDB" id="A0AAW0G3P3"/>